<dbReference type="InterPro" id="IPR014048">
    <property type="entry name" value="MethylDNA_cys_MeTrfase_DNA-bd"/>
</dbReference>
<name>A0A1Y0D8R7_9GAMM</name>
<dbReference type="InterPro" id="IPR052520">
    <property type="entry name" value="ATL_DNA_repair"/>
</dbReference>
<dbReference type="GO" id="GO:0006281">
    <property type="term" value="P:DNA repair"/>
    <property type="evidence" value="ECO:0007669"/>
    <property type="project" value="InterPro"/>
</dbReference>
<reference evidence="3 4" key="1">
    <citation type="journal article" date="2014" name="Int. J. Syst. Evol. Microbiol.">
        <title>Oceanisphaera profunda sp. nov., a marine bacterium isolated from deep-sea sediment, and emended description of the genus Oceanisphaera.</title>
        <authorList>
            <person name="Xu Z."/>
            <person name="Zhang X.Y."/>
            <person name="Su H.N."/>
            <person name="Yu Z.C."/>
            <person name="Liu C."/>
            <person name="Li H."/>
            <person name="Chen X.L."/>
            <person name="Song X.Y."/>
            <person name="Xie B.B."/>
            <person name="Qin Q.L."/>
            <person name="Zhou B.C."/>
            <person name="Shi M."/>
            <person name="Huang Y."/>
            <person name="Zhang Y.Z."/>
        </authorList>
    </citation>
    <scope>NUCLEOTIDE SEQUENCE [LARGE SCALE GENOMIC DNA]</scope>
    <source>
        <strain evidence="3 4">SM1222</strain>
    </source>
</reference>
<proteinExistence type="predicted"/>
<evidence type="ECO:0000259" key="2">
    <source>
        <dbReference type="Pfam" id="PF01035"/>
    </source>
</evidence>
<evidence type="ECO:0000313" key="4">
    <source>
        <dbReference type="Proteomes" id="UP000243937"/>
    </source>
</evidence>
<dbReference type="RefSeq" id="WP_087038256.1">
    <property type="nucleotide sequence ID" value="NZ_CP021377.1"/>
</dbReference>
<dbReference type="PANTHER" id="PTHR42942:SF1">
    <property type="entry name" value="ALKYLTRANSFERASE-LIKE PROTEIN 1"/>
    <property type="match status" value="1"/>
</dbReference>
<evidence type="ECO:0000256" key="1">
    <source>
        <dbReference type="ARBA" id="ARBA00022763"/>
    </source>
</evidence>
<keyword evidence="3" id="KW-0808">Transferase</keyword>
<dbReference type="CDD" id="cd06445">
    <property type="entry name" value="ATase"/>
    <property type="match status" value="1"/>
</dbReference>
<dbReference type="PANTHER" id="PTHR42942">
    <property type="entry name" value="6-O-METHYLGUANINE DNA METHYLTRANSFERASE"/>
    <property type="match status" value="1"/>
</dbReference>
<gene>
    <name evidence="3" type="ORF">CBP31_13840</name>
</gene>
<organism evidence="3 4">
    <name type="scientific">Oceanisphaera profunda</name>
    <dbReference type="NCBI Taxonomy" id="1416627"/>
    <lineage>
        <taxon>Bacteria</taxon>
        <taxon>Pseudomonadati</taxon>
        <taxon>Pseudomonadota</taxon>
        <taxon>Gammaproteobacteria</taxon>
        <taxon>Aeromonadales</taxon>
        <taxon>Aeromonadaceae</taxon>
        <taxon>Oceanisphaera</taxon>
    </lineage>
</organism>
<dbReference type="Gene3D" id="1.10.10.10">
    <property type="entry name" value="Winged helix-like DNA-binding domain superfamily/Winged helix DNA-binding domain"/>
    <property type="match status" value="1"/>
</dbReference>
<dbReference type="KEGG" id="opf:CBP31_13840"/>
<keyword evidence="3" id="KW-0489">Methyltransferase</keyword>
<protein>
    <submittedName>
        <fullName evidence="3">Cysteine methyltransferase</fullName>
    </submittedName>
</protein>
<dbReference type="AlphaFoldDB" id="A0A1Y0D8R7"/>
<dbReference type="OrthoDB" id="9132167at2"/>
<dbReference type="InterPro" id="IPR036217">
    <property type="entry name" value="MethylDNA_cys_MeTrfase_DNAb"/>
</dbReference>
<dbReference type="GO" id="GO:0008168">
    <property type="term" value="F:methyltransferase activity"/>
    <property type="evidence" value="ECO:0007669"/>
    <property type="project" value="UniProtKB-KW"/>
</dbReference>
<dbReference type="GO" id="GO:0032259">
    <property type="term" value="P:methylation"/>
    <property type="evidence" value="ECO:0007669"/>
    <property type="project" value="UniProtKB-KW"/>
</dbReference>
<evidence type="ECO:0000313" key="3">
    <source>
        <dbReference type="EMBL" id="ART83577.1"/>
    </source>
</evidence>
<dbReference type="EMBL" id="CP021377">
    <property type="protein sequence ID" value="ART83577.1"/>
    <property type="molecule type" value="Genomic_DNA"/>
</dbReference>
<sequence length="120" mass="13109">MSAAQTASQTKILKLLALVPQGYVVSYGQLADLAGLPGRARLVGHTLRNLDVAALPWHRVVGADGRISLPKGSPAWLEQRQRLLAEGITFKGHAISGNCVNMREFQWQPDLAAMLMLFDF</sequence>
<accession>A0A1Y0D8R7</accession>
<dbReference type="InterPro" id="IPR036388">
    <property type="entry name" value="WH-like_DNA-bd_sf"/>
</dbReference>
<feature type="domain" description="Methylated-DNA-[protein]-cysteine S-methyltransferase DNA binding" evidence="2">
    <location>
        <begin position="9"/>
        <end position="87"/>
    </location>
</feature>
<keyword evidence="4" id="KW-1185">Reference proteome</keyword>
<dbReference type="Proteomes" id="UP000243937">
    <property type="component" value="Chromosome"/>
</dbReference>
<dbReference type="SUPFAM" id="SSF46767">
    <property type="entry name" value="Methylated DNA-protein cysteine methyltransferase, C-terminal domain"/>
    <property type="match status" value="1"/>
</dbReference>
<keyword evidence="1" id="KW-0227">DNA damage</keyword>
<dbReference type="Pfam" id="PF01035">
    <property type="entry name" value="DNA_binding_1"/>
    <property type="match status" value="1"/>
</dbReference>